<keyword evidence="19" id="KW-1185">Reference proteome</keyword>
<dbReference type="GO" id="GO:0016887">
    <property type="term" value="F:ATP hydrolysis activity"/>
    <property type="evidence" value="ECO:0007669"/>
    <property type="project" value="InterPro"/>
</dbReference>
<keyword evidence="7" id="KW-0228">DNA excision</keyword>
<dbReference type="NCBIfam" id="TIGR00630">
    <property type="entry name" value="uvra"/>
    <property type="match status" value="1"/>
</dbReference>
<dbReference type="EMBL" id="MAGO01000005">
    <property type="protein sequence ID" value="OCC15502.1"/>
    <property type="molecule type" value="Genomic_DNA"/>
</dbReference>
<dbReference type="InterPro" id="IPR027417">
    <property type="entry name" value="P-loop_NTPase"/>
</dbReference>
<evidence type="ECO:0000256" key="13">
    <source>
        <dbReference type="ARBA" id="ARBA00023204"/>
    </source>
</evidence>
<keyword evidence="3" id="KW-0479">Metal-binding</keyword>
<evidence type="ECO:0000259" key="17">
    <source>
        <dbReference type="PROSITE" id="PS50893"/>
    </source>
</evidence>
<comment type="similarity">
    <text evidence="14">Belongs to the ABC transporter superfamily. UvrA family.</text>
</comment>
<dbReference type="InterPro" id="IPR041552">
    <property type="entry name" value="UvrA_DNA-bd"/>
</dbReference>
<dbReference type="PANTHER" id="PTHR43152">
    <property type="entry name" value="UVRABC SYSTEM PROTEIN A"/>
    <property type="match status" value="1"/>
</dbReference>
<dbReference type="Gene3D" id="1.10.8.280">
    <property type="entry name" value="ABC transporter ATPase domain-like"/>
    <property type="match status" value="1"/>
</dbReference>
<evidence type="ECO:0000256" key="5">
    <source>
        <dbReference type="ARBA" id="ARBA00022741"/>
    </source>
</evidence>
<dbReference type="InterPro" id="IPR003439">
    <property type="entry name" value="ABC_transporter-like_ATP-bd"/>
</dbReference>
<keyword evidence="6" id="KW-0227">DNA damage</keyword>
<dbReference type="Gene3D" id="3.30.190.20">
    <property type="match status" value="1"/>
</dbReference>
<name>A0A1B9F6F8_9BACT</name>
<evidence type="ECO:0000256" key="2">
    <source>
        <dbReference type="ARBA" id="ARBA00022490"/>
    </source>
</evidence>
<dbReference type="PANTHER" id="PTHR43152:SF3">
    <property type="entry name" value="UVRABC SYSTEM PROTEIN A"/>
    <property type="match status" value="1"/>
</dbReference>
<dbReference type="InterPro" id="IPR003593">
    <property type="entry name" value="AAA+_ATPase"/>
</dbReference>
<evidence type="ECO:0000256" key="14">
    <source>
        <dbReference type="ARBA" id="ARBA00038000"/>
    </source>
</evidence>
<dbReference type="GO" id="GO:0003677">
    <property type="term" value="F:DNA binding"/>
    <property type="evidence" value="ECO:0007669"/>
    <property type="project" value="UniProtKB-KW"/>
</dbReference>
<dbReference type="GO" id="GO:0009380">
    <property type="term" value="C:excinuclease repair complex"/>
    <property type="evidence" value="ECO:0007669"/>
    <property type="project" value="InterPro"/>
</dbReference>
<evidence type="ECO:0000256" key="1">
    <source>
        <dbReference type="ARBA" id="ARBA00004496"/>
    </source>
</evidence>
<evidence type="ECO:0000256" key="9">
    <source>
        <dbReference type="ARBA" id="ARBA00022833"/>
    </source>
</evidence>
<dbReference type="InterPro" id="IPR013815">
    <property type="entry name" value="ATP_grasp_subdomain_1"/>
</dbReference>
<dbReference type="Gene3D" id="3.40.50.300">
    <property type="entry name" value="P-loop containing nucleotide triphosphate hydrolases"/>
    <property type="match status" value="5"/>
</dbReference>
<evidence type="ECO:0000313" key="18">
    <source>
        <dbReference type="EMBL" id="OCC15502.1"/>
    </source>
</evidence>
<evidence type="ECO:0000256" key="11">
    <source>
        <dbReference type="ARBA" id="ARBA00022881"/>
    </source>
</evidence>
<dbReference type="GO" id="GO:0005524">
    <property type="term" value="F:ATP binding"/>
    <property type="evidence" value="ECO:0007669"/>
    <property type="project" value="UniProtKB-KW"/>
</dbReference>
<protein>
    <recommendedName>
        <fullName evidence="15">UvrABC system protein A</fullName>
    </recommendedName>
    <alternativeName>
        <fullName evidence="16">Excinuclease ABC subunit A</fullName>
    </alternativeName>
</protein>
<proteinExistence type="inferred from homology"/>
<keyword evidence="5" id="KW-0547">Nucleotide-binding</keyword>
<dbReference type="GO" id="GO:0004518">
    <property type="term" value="F:nuclease activity"/>
    <property type="evidence" value="ECO:0007669"/>
    <property type="project" value="UniProtKB-KW"/>
</dbReference>
<keyword evidence="2" id="KW-0963">Cytoplasm</keyword>
<dbReference type="InterPro" id="IPR017871">
    <property type="entry name" value="ABC_transporter-like_CS"/>
</dbReference>
<accession>A0A1B9F6F8</accession>
<organism evidence="18 19">
    <name type="scientific">Dissulfuribacter thermophilus</name>
    <dbReference type="NCBI Taxonomy" id="1156395"/>
    <lineage>
        <taxon>Bacteria</taxon>
        <taxon>Pseudomonadati</taxon>
        <taxon>Thermodesulfobacteriota</taxon>
        <taxon>Dissulfuribacteria</taxon>
        <taxon>Dissulfuribacterales</taxon>
        <taxon>Dissulfuribacteraceae</taxon>
        <taxon>Dissulfuribacter</taxon>
    </lineage>
</organism>
<keyword evidence="10" id="KW-0067">ATP-binding</keyword>
<keyword evidence="13" id="KW-0234">DNA repair</keyword>
<evidence type="ECO:0000256" key="8">
    <source>
        <dbReference type="ARBA" id="ARBA00022771"/>
    </source>
</evidence>
<dbReference type="Proteomes" id="UP000093080">
    <property type="component" value="Unassembled WGS sequence"/>
</dbReference>
<dbReference type="GO" id="GO:0006289">
    <property type="term" value="P:nucleotide-excision repair"/>
    <property type="evidence" value="ECO:0007669"/>
    <property type="project" value="InterPro"/>
</dbReference>
<gene>
    <name evidence="18" type="ORF">DBT_1249</name>
</gene>
<sequence>MDKKIVLRGLFEHNLKNIDLDIFLGRIISVIGPSGAGKSTLVFDTIHAESERRYIETFSPYVRQFLERKPRPKASFISGLPASIAVLGRNPVRNARSTVATLSEITFPVRHLFFRLSHLECPGCGSVVKEQGLGDVVDLLKGLLEAEKEGIFIIGAEVEPKDFEALDFESRGYSRCIVEGEIRRLDELVDTHNLSTISVIVDRIRFKGPDDLNGTIEQRIREALELGFLEGKGRVVCYFLNRDKNRFLGPFPFSRNRQCARCGLHFSPPTLALFSFNTPAGACPECQGFGRGTGIDWNLVIPDPSKSIVGGAILPLESWEYEKGLLLEVLEDKGVDPRTPWRELPDDIKQLVKYGHGPWPGMEALFEELERYRYKAHIRILLSRYRAYTTCPECNGTRFRKEALYYRLLGKNIGDFYSLSVDEALRWLRENNDFFQKDRASATLFRELENRLETLSLSGVGYLGLNRQSRTLSGGEMLRVTLARALGNALKDTLYCLDEPSRGLHPHDVLGIKKVLEGLWNRGNTILTVTHEPQLISSSHGVIALGPGSGKEGGEVTYQGPPDESLLLDYVATDAPLPAKTPGQISKEDAIIVKEVRANNLKSVNVRIPLGRLTVVTGVSGSGKSSLVEEVLFRAVKRYLGEPVESPGAFSEIVGLETISEVVLVDQSSLTRTPRATVATYSGVFDGIRKVFANTPQAKAMGLKPGNFSFNSPLGRCENCKGLGVEVLEMQFLPDVELLCPVCNGTRLKPEIRSVPYKGVRFDQCLAMTVKEAMAFFKDVKKVASSLKVINDLGLGHLTLDQRLSTLSGGEAQRLRLTKAFLERDTPGHTLYILDEPTRGLHPREVDLIIRGCHALIRKKNASVVVVEHNPRFIRNSHWLIELGPEGGEKGGYLIYEGEPQGLYKIKESKTAPFLQCTKWPSSYPKKALEPQRIQEAAVNATIEIKGARHHNLKSIDVSIPREKFVVITGPSGSGKSTLAFDIIHSEGERRYIECLSSYVRQFLKLYERPDVDELVGLSPSVAIEQRKARSGPMSTVATLTEVAHFLRLLYSKVSQARCPGCGLLLKETKRDRIIDEIKRRFKGCKVYLMAPRVRKRKGFFKNVLEQAKISGASGLMIDGKFYPITNLPELDRFSIHSISWLFGPISPDESGFEAVFNKAIYYGGGEIGIMDRENQNEEFFSERRSCARCGMGVPDPDPLLFSFNTQTGRCPRCNGTGREPSEGKACKECRGTRLSKDALSWVIDEKNIGEVLDLEVEEAKQLCESWLRTPPWSERLHELAEPLVKEVVDRLGFLIDVGLGYLSLSRSGDTLSGGEAQRIRLAAQIGSGLTGLTVVLDEPTIGLHPLDNRRLLKVFKRLKDAGNTVIVVEHDEETIRGADWVIDLGPGGGKNGGRVVAEGPPSAIEQNTTSLTGLALRERRHKRKIYKDRDVRASGLIRLSGISCHNIRDEEVEIPLGAITAIVGVSGSGKSTLLEEVLYKNLRKITSKKGSKDLEYLRDVCVDGIIRQVLMVDSSPIGRTPRSCVLTYLKLFDFLRDLFAKTPLARARGYSKSTFSFNTEGGRCPTCKGQGAEEVKLGFLPPVYITCPDCGGKRFKDEVLQVRWSGKNISECLSMTVDEALSFFKAHPRLKRSLGLLSDLGLGYLELGQRSPHLSGGEAQRLKLSRELMARSPEGVVYLLDEPTTGLHMKDVERLMRHLRKLCELGNTVIIVEHNVDVILGCDYVIELGPGGGKNGGKVIFQGGIEAFIAGEKRTPTQKVLLG</sequence>
<evidence type="ECO:0000313" key="19">
    <source>
        <dbReference type="Proteomes" id="UP000093080"/>
    </source>
</evidence>
<dbReference type="Gene3D" id="3.30.1490.20">
    <property type="entry name" value="ATP-grasp fold, A domain"/>
    <property type="match status" value="1"/>
</dbReference>
<dbReference type="SUPFAM" id="SSF52540">
    <property type="entry name" value="P-loop containing nucleoside triphosphate hydrolases"/>
    <property type="match status" value="4"/>
</dbReference>
<dbReference type="RefSeq" id="WP_067617711.1">
    <property type="nucleotide sequence ID" value="NZ_MAGO01000005.1"/>
</dbReference>
<dbReference type="PATRIC" id="fig|1156395.6.peg.1261"/>
<evidence type="ECO:0000256" key="15">
    <source>
        <dbReference type="ARBA" id="ARBA00039316"/>
    </source>
</evidence>
<dbReference type="PROSITE" id="PS00211">
    <property type="entry name" value="ABC_TRANSPORTER_1"/>
    <property type="match status" value="2"/>
</dbReference>
<evidence type="ECO:0000256" key="3">
    <source>
        <dbReference type="ARBA" id="ARBA00022723"/>
    </source>
</evidence>
<keyword evidence="12" id="KW-0238">DNA-binding</keyword>
<dbReference type="Pfam" id="PF17755">
    <property type="entry name" value="UvrA_DNA-bind"/>
    <property type="match status" value="1"/>
</dbReference>
<feature type="domain" description="ABC transporter" evidence="17">
    <location>
        <begin position="934"/>
        <end position="1412"/>
    </location>
</feature>
<keyword evidence="11" id="KW-0267">Excision nuclease</keyword>
<dbReference type="InterPro" id="IPR004602">
    <property type="entry name" value="UvrA"/>
</dbReference>
<evidence type="ECO:0000256" key="10">
    <source>
        <dbReference type="ARBA" id="ARBA00022840"/>
    </source>
</evidence>
<dbReference type="STRING" id="1156395.DBT_1249"/>
<keyword evidence="9" id="KW-0862">Zinc</keyword>
<dbReference type="InterPro" id="IPR041102">
    <property type="entry name" value="UvrA_inter"/>
</dbReference>
<feature type="domain" description="ABC transporter" evidence="17">
    <location>
        <begin position="1432"/>
        <end position="1756"/>
    </location>
</feature>
<dbReference type="GO" id="GO:0005737">
    <property type="term" value="C:cytoplasm"/>
    <property type="evidence" value="ECO:0007669"/>
    <property type="project" value="UniProtKB-SubCell"/>
</dbReference>
<dbReference type="Gene3D" id="1.20.1580.10">
    <property type="entry name" value="ABC transporter ATPase like domain"/>
    <property type="match status" value="3"/>
</dbReference>
<dbReference type="PROSITE" id="PS50893">
    <property type="entry name" value="ABC_TRANSPORTER_2"/>
    <property type="match status" value="3"/>
</dbReference>
<keyword evidence="8" id="KW-0863">Zinc-finger</keyword>
<evidence type="ECO:0000256" key="7">
    <source>
        <dbReference type="ARBA" id="ARBA00022769"/>
    </source>
</evidence>
<feature type="domain" description="ABC transporter" evidence="17">
    <location>
        <begin position="585"/>
        <end position="916"/>
    </location>
</feature>
<dbReference type="GO" id="GO:0008270">
    <property type="term" value="F:zinc ion binding"/>
    <property type="evidence" value="ECO:0007669"/>
    <property type="project" value="UniProtKB-KW"/>
</dbReference>
<evidence type="ECO:0000256" key="16">
    <source>
        <dbReference type="ARBA" id="ARBA00042156"/>
    </source>
</evidence>
<evidence type="ECO:0000256" key="6">
    <source>
        <dbReference type="ARBA" id="ARBA00022763"/>
    </source>
</evidence>
<keyword evidence="4" id="KW-0677">Repeat</keyword>
<dbReference type="SMART" id="SM00382">
    <property type="entry name" value="AAA"/>
    <property type="match status" value="4"/>
</dbReference>
<evidence type="ECO:0000256" key="4">
    <source>
        <dbReference type="ARBA" id="ARBA00022737"/>
    </source>
</evidence>
<dbReference type="Pfam" id="PF17760">
    <property type="entry name" value="UvrA_inter"/>
    <property type="match status" value="2"/>
</dbReference>
<comment type="subcellular location">
    <subcellularLocation>
        <location evidence="1">Cytoplasm</location>
    </subcellularLocation>
</comment>
<reference evidence="18 19" key="1">
    <citation type="submission" date="2016-06" db="EMBL/GenBank/DDBJ databases">
        <title>Respiratory ammonification of nitrate coupled to the oxidation of elemental sulfur in deep-sea autotrophic thermophilic bacteria.</title>
        <authorList>
            <person name="Slobodkina G.B."/>
            <person name="Mardanov A.V."/>
            <person name="Ravin N.V."/>
            <person name="Frolova A.A."/>
            <person name="Viryasiv M.B."/>
            <person name="Chernyh N.A."/>
            <person name="Bonch-Osmolovskaya E.A."/>
            <person name="Slobodkin A.I."/>
        </authorList>
    </citation>
    <scope>NUCLEOTIDE SEQUENCE [LARGE SCALE GENOMIC DNA]</scope>
    <source>
        <strain evidence="18 19">S69</strain>
    </source>
</reference>
<comment type="caution">
    <text evidence="18">The sequence shown here is derived from an EMBL/GenBank/DDBJ whole genome shotgun (WGS) entry which is preliminary data.</text>
</comment>
<evidence type="ECO:0000256" key="12">
    <source>
        <dbReference type="ARBA" id="ARBA00023125"/>
    </source>
</evidence>